<dbReference type="SUPFAM" id="SSF51735">
    <property type="entry name" value="NAD(P)-binding Rossmann-fold domains"/>
    <property type="match status" value="1"/>
</dbReference>
<protein>
    <submittedName>
        <fullName evidence="2">NAD(P)-dependent alcohol dehydrogenase</fullName>
    </submittedName>
</protein>
<dbReference type="PANTHER" id="PTHR11695">
    <property type="entry name" value="ALCOHOL DEHYDROGENASE RELATED"/>
    <property type="match status" value="1"/>
</dbReference>
<dbReference type="InterPro" id="IPR020843">
    <property type="entry name" value="ER"/>
</dbReference>
<dbReference type="Gene3D" id="3.90.180.10">
    <property type="entry name" value="Medium-chain alcohol dehydrogenases, catalytic domain"/>
    <property type="match status" value="1"/>
</dbReference>
<dbReference type="PANTHER" id="PTHR11695:SF294">
    <property type="entry name" value="RETICULON-4-INTERACTING PROTEIN 1, MITOCHONDRIAL"/>
    <property type="match status" value="1"/>
</dbReference>
<name>A0ABT1ACC0_9PSEU</name>
<dbReference type="InterPro" id="IPR011032">
    <property type="entry name" value="GroES-like_sf"/>
</dbReference>
<gene>
    <name evidence="2" type="ORF">KDL28_37185</name>
</gene>
<dbReference type="Gene3D" id="3.40.50.720">
    <property type="entry name" value="NAD(P)-binding Rossmann-like Domain"/>
    <property type="match status" value="1"/>
</dbReference>
<evidence type="ECO:0000313" key="3">
    <source>
        <dbReference type="Proteomes" id="UP001165283"/>
    </source>
</evidence>
<accession>A0ABT1ACC0</accession>
<proteinExistence type="predicted"/>
<evidence type="ECO:0000313" key="2">
    <source>
        <dbReference type="EMBL" id="MCO1660700.1"/>
    </source>
</evidence>
<dbReference type="CDD" id="cd08267">
    <property type="entry name" value="MDR1"/>
    <property type="match status" value="1"/>
</dbReference>
<dbReference type="InterPro" id="IPR013154">
    <property type="entry name" value="ADH-like_N"/>
</dbReference>
<evidence type="ECO:0000259" key="1">
    <source>
        <dbReference type="SMART" id="SM00829"/>
    </source>
</evidence>
<keyword evidence="3" id="KW-1185">Reference proteome</keyword>
<dbReference type="SMART" id="SM00829">
    <property type="entry name" value="PKS_ER"/>
    <property type="match status" value="1"/>
</dbReference>
<organism evidence="2 3">
    <name type="scientific">Pseudonocardia humida</name>
    <dbReference type="NCBI Taxonomy" id="2800819"/>
    <lineage>
        <taxon>Bacteria</taxon>
        <taxon>Bacillati</taxon>
        <taxon>Actinomycetota</taxon>
        <taxon>Actinomycetes</taxon>
        <taxon>Pseudonocardiales</taxon>
        <taxon>Pseudonocardiaceae</taxon>
        <taxon>Pseudonocardia</taxon>
    </lineage>
</organism>
<dbReference type="InterPro" id="IPR050700">
    <property type="entry name" value="YIM1/Zinc_Alcohol_DH_Fams"/>
</dbReference>
<comment type="caution">
    <text evidence="2">The sequence shown here is derived from an EMBL/GenBank/DDBJ whole genome shotgun (WGS) entry which is preliminary data.</text>
</comment>
<dbReference type="InterPro" id="IPR036291">
    <property type="entry name" value="NAD(P)-bd_dom_sf"/>
</dbReference>
<feature type="domain" description="Enoyl reductase (ER)" evidence="1">
    <location>
        <begin position="1"/>
        <end position="299"/>
    </location>
</feature>
<dbReference type="SUPFAM" id="SSF50129">
    <property type="entry name" value="GroES-like"/>
    <property type="match status" value="1"/>
</dbReference>
<sequence>MHVAEVPTPVPAAGEVLVAVHGAGVGGGEQAIRAGELRRLLRGTFPRGVGVDFAGRVAAVGAGVTRTLVGDAVWGIVPHGTFGSSAEYVAVPQQRVAPIPDGLDLVTAAALPSVGTTAIRALVHEARLAPGARLLVRGGAGGVGSVAVQLGAALGAHVTALAGAGALDWVRGLGAAEALDYRDTPPGALPRFDVVLDLVGTDIPAYRRRLTRGGRYVGLAVDPARPVRSATSAVGNKLRNPRRYRMFSNDPSPELLADLTRRVEAGEIRPLVAGRLPLEGVVEAHRRLEAGGVKGRYVLETGKG</sequence>
<reference evidence="2" key="1">
    <citation type="submission" date="2021-04" db="EMBL/GenBank/DDBJ databases">
        <title>Pseudonocardia sp. nov., isolated from sandy soil of mangrove forest.</title>
        <authorList>
            <person name="Zan Z."/>
            <person name="Huang R."/>
            <person name="Liu W."/>
        </authorList>
    </citation>
    <scope>NUCLEOTIDE SEQUENCE</scope>
    <source>
        <strain evidence="2">S2-4</strain>
    </source>
</reference>
<dbReference type="EMBL" id="JAGSOV010000089">
    <property type="protein sequence ID" value="MCO1660700.1"/>
    <property type="molecule type" value="Genomic_DNA"/>
</dbReference>
<dbReference type="Pfam" id="PF08240">
    <property type="entry name" value="ADH_N"/>
    <property type="match status" value="1"/>
</dbReference>
<dbReference type="Proteomes" id="UP001165283">
    <property type="component" value="Unassembled WGS sequence"/>
</dbReference>
<dbReference type="Pfam" id="PF13602">
    <property type="entry name" value="ADH_zinc_N_2"/>
    <property type="match status" value="1"/>
</dbReference>